<name>A0A6J5QQM1_9CAUD</name>
<dbReference type="InterPro" id="IPR001412">
    <property type="entry name" value="aa-tRNA-synth_I_CS"/>
</dbReference>
<sequence>MAYDEYNIFPTQEEPPKDIPIRDVLRNIVSGFENKKNYQDIGEAATRVRDIIPNVTESLGRGGFAQAGGVYGDIRDLRNTINSYQPKSLRNVTQIAEFLSNPYLTSIVQGAPTTEKILKDVPRKTDPYEGYKQHETLGEFIAPGLGYLGRKALKGMKDLKLGLSIEDVSKTAPIVKDAEKLTSDIDQLGFHSSLENAILGIKQPKGTGDQLLNQLEKTPGVKTEELDLTGVKQYLQENPNVTKEDLLSYIENNRLKLEQKVLSESTVGDIDEYRLNGGDVYHDDDYIRSMADDIHYEMKADDVLRNEEKARLLESDPERYADYENNPYSDARLQQDIDSNLYEKVLDKSHEQYYDNPIRHYYDELGYDVYGNHDLGYSFKDPNGNHLHIGNAQNATYDINDAEQALREYHLEHGNLDHGGDGVKYEDYTLPGKYENYREVLTTLPSRENSTYIYASNADDKVIKKFPNYQEAFDYAQSRPQEERLANHIKPLNNARDFESSHFDEPNILAHTRVNDRIINGKKTLMVEEIQSDWHQAGRKKGYDTPEVRQRIFEERQKLMDQKKHFEELAKPYTDLGKDAPPEIVDGWTQAANGMQELQKIENGMRNSVPNAPFKKNWHEQQVKQILDMAAKGDYDAIAFTTGKQQAERYNLSKQVDKINWMPYESNGSTKVVRIQPINGNTIELRLSPEGAVMNGGQFADKTIDEVIGKDIAKKIMDSNTGDLSGVNLDIGGEGMKGFYDKMIPEYINKYAKKWGMGMKKANLNHPTGIFKEEEVKQMFKENNITKEEFNKLPASEKNKMWKSIDKGEEVHFVDLSDMAKKEIKEKGQPLFAGIGALSGAEFMDGLDEQNKTGILKELMKTKK</sequence>
<reference evidence="2" key="1">
    <citation type="submission" date="2020-05" db="EMBL/GenBank/DDBJ databases">
        <authorList>
            <person name="Chiriac C."/>
            <person name="Salcher M."/>
            <person name="Ghai R."/>
            <person name="Kavagutti S V."/>
        </authorList>
    </citation>
    <scope>NUCLEOTIDE SEQUENCE</scope>
</reference>
<organism evidence="2">
    <name type="scientific">uncultured Caudovirales phage</name>
    <dbReference type="NCBI Taxonomy" id="2100421"/>
    <lineage>
        <taxon>Viruses</taxon>
        <taxon>Duplodnaviria</taxon>
        <taxon>Heunggongvirae</taxon>
        <taxon>Uroviricota</taxon>
        <taxon>Caudoviricetes</taxon>
        <taxon>Peduoviridae</taxon>
        <taxon>Maltschvirus</taxon>
        <taxon>Maltschvirus maltsch</taxon>
    </lineage>
</organism>
<dbReference type="PROSITE" id="PS00178">
    <property type="entry name" value="AA_TRNA_LIGASE_I"/>
    <property type="match status" value="1"/>
</dbReference>
<proteinExistence type="predicted"/>
<dbReference type="EMBL" id="LR798406">
    <property type="protein sequence ID" value="CAB5230292.1"/>
    <property type="molecule type" value="Genomic_DNA"/>
</dbReference>
<evidence type="ECO:0000313" key="4">
    <source>
        <dbReference type="EMBL" id="CAB4215359.1"/>
    </source>
</evidence>
<gene>
    <name evidence="1" type="ORF">UFOVP1022_31</name>
    <name evidence="2" type="ORF">UFOVP1110_10</name>
    <name evidence="3" type="ORF">UFOVP1378_12</name>
    <name evidence="4" type="ORF">UFOVP1474_17</name>
    <name evidence="5" type="ORF">UFOVP1561_53</name>
</gene>
<dbReference type="EMBL" id="LR797318">
    <property type="protein sequence ID" value="CAB4202370.1"/>
    <property type="molecule type" value="Genomic_DNA"/>
</dbReference>
<dbReference type="EMBL" id="LR797052">
    <property type="protein sequence ID" value="CAB4183791.1"/>
    <property type="molecule type" value="Genomic_DNA"/>
</dbReference>
<evidence type="ECO:0000313" key="1">
    <source>
        <dbReference type="EMBL" id="CAB4179024.1"/>
    </source>
</evidence>
<dbReference type="GO" id="GO:0004812">
    <property type="term" value="F:aminoacyl-tRNA ligase activity"/>
    <property type="evidence" value="ECO:0007669"/>
    <property type="project" value="InterPro"/>
</dbReference>
<evidence type="ECO:0000313" key="2">
    <source>
        <dbReference type="EMBL" id="CAB4183791.1"/>
    </source>
</evidence>
<dbReference type="EMBL" id="LR796978">
    <property type="protein sequence ID" value="CAB4179024.1"/>
    <property type="molecule type" value="Genomic_DNA"/>
</dbReference>
<evidence type="ECO:0000313" key="5">
    <source>
        <dbReference type="EMBL" id="CAB5230292.1"/>
    </source>
</evidence>
<dbReference type="EMBL" id="LR797424">
    <property type="protein sequence ID" value="CAB4215359.1"/>
    <property type="molecule type" value="Genomic_DNA"/>
</dbReference>
<protein>
    <submittedName>
        <fullName evidence="2">Uncharacterized protein</fullName>
    </submittedName>
</protein>
<dbReference type="GO" id="GO:0005524">
    <property type="term" value="F:ATP binding"/>
    <property type="evidence" value="ECO:0007669"/>
    <property type="project" value="InterPro"/>
</dbReference>
<accession>A0A6J5QQM1</accession>
<evidence type="ECO:0000313" key="3">
    <source>
        <dbReference type="EMBL" id="CAB4202370.1"/>
    </source>
</evidence>